<protein>
    <submittedName>
        <fullName evidence="2">Uncharacterized protein</fullName>
    </submittedName>
</protein>
<proteinExistence type="predicted"/>
<gene>
    <name evidence="2" type="ORF">PRELSG_0022650</name>
</gene>
<dbReference type="RefSeq" id="XP_028531103.1">
    <property type="nucleotide sequence ID" value="XM_028680115.1"/>
</dbReference>
<dbReference type="KEGG" id="prel:PRELSG_0022650"/>
<evidence type="ECO:0000313" key="3">
    <source>
        <dbReference type="Proteomes" id="UP000220158"/>
    </source>
</evidence>
<dbReference type="OrthoDB" id="10574493at2759"/>
<dbReference type="Proteomes" id="UP000220158">
    <property type="component" value="Unassembled WGS sequence"/>
</dbReference>
<keyword evidence="3" id="KW-1185">Reference proteome</keyword>
<feature type="transmembrane region" description="Helical" evidence="1">
    <location>
        <begin position="47"/>
        <end position="67"/>
    </location>
</feature>
<keyword evidence="1" id="KW-1133">Transmembrane helix</keyword>
<reference evidence="2 3" key="1">
    <citation type="submission" date="2015-04" db="EMBL/GenBank/DDBJ databases">
        <authorList>
            <consortium name="Pathogen Informatics"/>
        </authorList>
    </citation>
    <scope>NUCLEOTIDE SEQUENCE [LARGE SCALE GENOMIC DNA]</scope>
    <source>
        <strain evidence="2 3">SGS1</strain>
    </source>
</reference>
<evidence type="ECO:0000313" key="2">
    <source>
        <dbReference type="EMBL" id="CRG84541.1"/>
    </source>
</evidence>
<organism evidence="2 3">
    <name type="scientific">Plasmodium relictum</name>
    <dbReference type="NCBI Taxonomy" id="85471"/>
    <lineage>
        <taxon>Eukaryota</taxon>
        <taxon>Sar</taxon>
        <taxon>Alveolata</taxon>
        <taxon>Apicomplexa</taxon>
        <taxon>Aconoidasida</taxon>
        <taxon>Haemosporida</taxon>
        <taxon>Plasmodiidae</taxon>
        <taxon>Plasmodium</taxon>
        <taxon>Plasmodium (Haemamoeba)</taxon>
    </lineage>
</organism>
<keyword evidence="1" id="KW-0472">Membrane</keyword>
<evidence type="ECO:0000256" key="1">
    <source>
        <dbReference type="SAM" id="Phobius"/>
    </source>
</evidence>
<sequence>MQSNNITNNLSKGILASSILIRNIISAYSSENQSKIYKKRNYTNPSFFRYFHLTLIFLLCLLAQCSLKSQNKVCSKIYLKSNYSRKLEEHSSNQGSHTEREYIQAERENWDNVMKNISKTWNLAKEKMVNLWNHRRERYKYNRWMNHNMENTMKKMDMEYQQNMDSYKDDYFHFTWILEKGTADKNQRHRLWMQFMELKEDYKEFTEKWIREKQKEWERNLMMVEEYVQHKPENRSDENWDSM</sequence>
<dbReference type="EMBL" id="CVMU01000142">
    <property type="protein sequence ID" value="CRG84541.1"/>
    <property type="molecule type" value="Genomic_DNA"/>
</dbReference>
<name>A0A1J1GNN7_PLARL</name>
<accession>A0A1J1GNN7</accession>
<dbReference type="OMA" id="MEWKENE"/>
<dbReference type="GeneID" id="39734155"/>
<keyword evidence="1" id="KW-0812">Transmembrane</keyword>
<dbReference type="VEuPathDB" id="PlasmoDB:PRELSG_0022650"/>
<dbReference type="AlphaFoldDB" id="A0A1J1GNN7"/>